<dbReference type="PIRSF" id="PIRSF000193">
    <property type="entry name" value="Pyrrol-5-carb_rd"/>
    <property type="match status" value="1"/>
</dbReference>
<evidence type="ECO:0000256" key="5">
    <source>
        <dbReference type="NCBIfam" id="TIGR00112"/>
    </source>
</evidence>
<dbReference type="GO" id="GO:0005737">
    <property type="term" value="C:cytoplasm"/>
    <property type="evidence" value="ECO:0007669"/>
    <property type="project" value="UniProtKB-SubCell"/>
</dbReference>
<evidence type="ECO:0000313" key="10">
    <source>
        <dbReference type="Proteomes" id="UP000184139"/>
    </source>
</evidence>
<dbReference type="EC" id="1.5.1.2" evidence="4 5"/>
<dbReference type="NCBIfam" id="TIGR00112">
    <property type="entry name" value="proC"/>
    <property type="match status" value="1"/>
</dbReference>
<name>A0A1M5Y9P0_9BACT</name>
<evidence type="ECO:0000256" key="1">
    <source>
        <dbReference type="ARBA" id="ARBA00005525"/>
    </source>
</evidence>
<dbReference type="Pfam" id="PF14748">
    <property type="entry name" value="P5CR_dimer"/>
    <property type="match status" value="1"/>
</dbReference>
<comment type="pathway">
    <text evidence="4">Amino-acid biosynthesis; L-proline biosynthesis; L-proline from L-glutamate 5-semialdehyde: step 1/1.</text>
</comment>
<comment type="function">
    <text evidence="4">Catalyzes the reduction of 1-pyrroline-5-carboxylate (PCA) to L-proline.</text>
</comment>
<evidence type="ECO:0000256" key="3">
    <source>
        <dbReference type="ARBA" id="ARBA00023002"/>
    </source>
</evidence>
<reference evidence="9 10" key="1">
    <citation type="submission" date="2016-11" db="EMBL/GenBank/DDBJ databases">
        <authorList>
            <person name="Jaros S."/>
            <person name="Januszkiewicz K."/>
            <person name="Wedrychowicz H."/>
        </authorList>
    </citation>
    <scope>NUCLEOTIDE SEQUENCE [LARGE SCALE GENOMIC DNA]</scope>
    <source>
        <strain evidence="9 10">DSM 9705</strain>
    </source>
</reference>
<keyword evidence="4" id="KW-0028">Amino-acid biosynthesis</keyword>
<feature type="domain" description="Pyrroline-5-carboxylate reductase catalytic N-terminal" evidence="7">
    <location>
        <begin position="4"/>
        <end position="98"/>
    </location>
</feature>
<keyword evidence="3 4" id="KW-0560">Oxidoreductase</keyword>
<dbReference type="InterPro" id="IPR028939">
    <property type="entry name" value="P5C_Rdtase_cat_N"/>
</dbReference>
<keyword evidence="4" id="KW-0641">Proline biosynthesis</keyword>
<dbReference type="InterPro" id="IPR036291">
    <property type="entry name" value="NAD(P)-bd_dom_sf"/>
</dbReference>
<dbReference type="PANTHER" id="PTHR11645">
    <property type="entry name" value="PYRROLINE-5-CARBOXYLATE REDUCTASE"/>
    <property type="match status" value="1"/>
</dbReference>
<feature type="binding site" evidence="6">
    <location>
        <begin position="70"/>
        <end position="73"/>
    </location>
    <ligand>
        <name>NADP(+)</name>
        <dbReference type="ChEBI" id="CHEBI:58349"/>
    </ligand>
</feature>
<dbReference type="GO" id="GO:0055129">
    <property type="term" value="P:L-proline biosynthetic process"/>
    <property type="evidence" value="ECO:0007669"/>
    <property type="project" value="UniProtKB-UniRule"/>
</dbReference>
<evidence type="ECO:0000313" key="9">
    <source>
        <dbReference type="EMBL" id="SHI08548.1"/>
    </source>
</evidence>
<dbReference type="EMBL" id="FQXS01000030">
    <property type="protein sequence ID" value="SHI08548.1"/>
    <property type="molecule type" value="Genomic_DNA"/>
</dbReference>
<gene>
    <name evidence="4" type="primary">proC</name>
    <name evidence="9" type="ORF">SAMN02745124_03762</name>
</gene>
<evidence type="ECO:0000259" key="7">
    <source>
        <dbReference type="Pfam" id="PF03807"/>
    </source>
</evidence>
<keyword evidence="4" id="KW-0963">Cytoplasm</keyword>
<dbReference type="Proteomes" id="UP000184139">
    <property type="component" value="Unassembled WGS sequence"/>
</dbReference>
<dbReference type="PANTHER" id="PTHR11645:SF0">
    <property type="entry name" value="PYRROLINE-5-CARBOXYLATE REDUCTASE 3"/>
    <property type="match status" value="1"/>
</dbReference>
<dbReference type="InterPro" id="IPR029036">
    <property type="entry name" value="P5CR_dimer"/>
</dbReference>
<dbReference type="Gene3D" id="3.40.50.720">
    <property type="entry name" value="NAD(P)-binding Rossmann-like Domain"/>
    <property type="match status" value="1"/>
</dbReference>
<dbReference type="UniPathway" id="UPA00098">
    <property type="reaction ID" value="UER00361"/>
</dbReference>
<dbReference type="SUPFAM" id="SSF51735">
    <property type="entry name" value="NAD(P)-binding Rossmann-fold domains"/>
    <property type="match status" value="1"/>
</dbReference>
<sequence length="268" mass="27729">MAKTIVFVGGGQMAEALLKGLLQSGEYTAEQFEVVEPSAARRTHLETAFQVSTTVSVSTAVPRAQVVILAVKPQIMADVLHDLKPVLTDQLVISIAAGLSLSFYAAILGKMVPVVRVMPNIPALVQEGASALARNDQVGKEDLAFAASLFGTVGSTSIVEEKQMDAVTGLSGSGPAYVFAFIEALIDGGIKSGFSHQAAAELAVQTVLGAARLVQATGEHPAVLRGRVCSPGGTAISGLHVLAKNGFHGIVMDAVEAAVQRSIQLGRC</sequence>
<comment type="similarity">
    <text evidence="1 4">Belongs to the pyrroline-5-carboxylate reductase family.</text>
</comment>
<evidence type="ECO:0000256" key="4">
    <source>
        <dbReference type="HAMAP-Rule" id="MF_01925"/>
    </source>
</evidence>
<comment type="catalytic activity">
    <reaction evidence="4">
        <text>L-proline + NAD(+) = (S)-1-pyrroline-5-carboxylate + NADH + 2 H(+)</text>
        <dbReference type="Rhea" id="RHEA:14105"/>
        <dbReference type="ChEBI" id="CHEBI:15378"/>
        <dbReference type="ChEBI" id="CHEBI:17388"/>
        <dbReference type="ChEBI" id="CHEBI:57540"/>
        <dbReference type="ChEBI" id="CHEBI:57945"/>
        <dbReference type="ChEBI" id="CHEBI:60039"/>
        <dbReference type="EC" id="1.5.1.2"/>
    </reaction>
</comment>
<dbReference type="GO" id="GO:0004735">
    <property type="term" value="F:pyrroline-5-carboxylate reductase activity"/>
    <property type="evidence" value="ECO:0007669"/>
    <property type="project" value="UniProtKB-UniRule"/>
</dbReference>
<dbReference type="HAMAP" id="MF_01925">
    <property type="entry name" value="P5C_reductase"/>
    <property type="match status" value="1"/>
</dbReference>
<proteinExistence type="inferred from homology"/>
<dbReference type="FunFam" id="1.10.3730.10:FF:000001">
    <property type="entry name" value="Pyrroline-5-carboxylate reductase"/>
    <property type="match status" value="1"/>
</dbReference>
<protein>
    <recommendedName>
        <fullName evidence="4 5">Pyrroline-5-carboxylate reductase</fullName>
        <shortName evidence="4">P5C reductase</shortName>
        <shortName evidence="4">P5CR</shortName>
        <ecNumber evidence="4 5">1.5.1.2</ecNumber>
    </recommendedName>
    <alternativeName>
        <fullName evidence="4">PCA reductase</fullName>
    </alternativeName>
</protein>
<keyword evidence="2 4" id="KW-0521">NADP</keyword>
<organism evidence="9 10">
    <name type="scientific">Desulfofustis glycolicus DSM 9705</name>
    <dbReference type="NCBI Taxonomy" id="1121409"/>
    <lineage>
        <taxon>Bacteria</taxon>
        <taxon>Pseudomonadati</taxon>
        <taxon>Thermodesulfobacteriota</taxon>
        <taxon>Desulfobulbia</taxon>
        <taxon>Desulfobulbales</taxon>
        <taxon>Desulfocapsaceae</taxon>
        <taxon>Desulfofustis</taxon>
    </lineage>
</organism>
<comment type="catalytic activity">
    <reaction evidence="4">
        <text>L-proline + NADP(+) = (S)-1-pyrroline-5-carboxylate + NADPH + 2 H(+)</text>
        <dbReference type="Rhea" id="RHEA:14109"/>
        <dbReference type="ChEBI" id="CHEBI:15378"/>
        <dbReference type="ChEBI" id="CHEBI:17388"/>
        <dbReference type="ChEBI" id="CHEBI:57783"/>
        <dbReference type="ChEBI" id="CHEBI:58349"/>
        <dbReference type="ChEBI" id="CHEBI:60039"/>
        <dbReference type="EC" id="1.5.1.2"/>
    </reaction>
</comment>
<dbReference type="SUPFAM" id="SSF48179">
    <property type="entry name" value="6-phosphogluconate dehydrogenase C-terminal domain-like"/>
    <property type="match status" value="1"/>
</dbReference>
<dbReference type="AlphaFoldDB" id="A0A1M5Y9P0"/>
<dbReference type="InterPro" id="IPR000304">
    <property type="entry name" value="Pyrroline-COOH_reductase"/>
</dbReference>
<accession>A0A1M5Y9P0</accession>
<dbReference type="STRING" id="1121409.SAMN02745124_03762"/>
<feature type="domain" description="Pyrroline-5-carboxylate reductase dimerisation" evidence="8">
    <location>
        <begin position="161"/>
        <end position="264"/>
    </location>
</feature>
<keyword evidence="10" id="KW-1185">Reference proteome</keyword>
<evidence type="ECO:0000256" key="2">
    <source>
        <dbReference type="ARBA" id="ARBA00022857"/>
    </source>
</evidence>
<comment type="subcellular location">
    <subcellularLocation>
        <location evidence="4">Cytoplasm</location>
    </subcellularLocation>
</comment>
<evidence type="ECO:0000256" key="6">
    <source>
        <dbReference type="PIRSR" id="PIRSR000193-1"/>
    </source>
</evidence>
<dbReference type="Gene3D" id="1.10.3730.10">
    <property type="entry name" value="ProC C-terminal domain-like"/>
    <property type="match status" value="1"/>
</dbReference>
<dbReference type="RefSeq" id="WP_244155904.1">
    <property type="nucleotide sequence ID" value="NZ_FQXS01000030.1"/>
</dbReference>
<evidence type="ECO:0000259" key="8">
    <source>
        <dbReference type="Pfam" id="PF14748"/>
    </source>
</evidence>
<dbReference type="Pfam" id="PF03807">
    <property type="entry name" value="F420_oxidored"/>
    <property type="match status" value="1"/>
</dbReference>
<dbReference type="InterPro" id="IPR008927">
    <property type="entry name" value="6-PGluconate_DH-like_C_sf"/>
</dbReference>